<comment type="caution">
    <text evidence="7">The sequence shown here is derived from an EMBL/GenBank/DDBJ whole genome shotgun (WGS) entry which is preliminary data.</text>
</comment>
<evidence type="ECO:0000313" key="8">
    <source>
        <dbReference type="Proteomes" id="UP000325415"/>
    </source>
</evidence>
<keyword evidence="8" id="KW-1185">Reference proteome</keyword>
<evidence type="ECO:0000256" key="3">
    <source>
        <dbReference type="ARBA" id="ARBA00023125"/>
    </source>
</evidence>
<feature type="domain" description="HTH lysR-type" evidence="6">
    <location>
        <begin position="64"/>
        <end position="120"/>
    </location>
</feature>
<evidence type="ECO:0000256" key="5">
    <source>
        <dbReference type="ARBA" id="ARBA00023163"/>
    </source>
</evidence>
<dbReference type="InterPro" id="IPR017685">
    <property type="entry name" value="ArgP"/>
</dbReference>
<keyword evidence="4" id="KW-0010">Activator</keyword>
<keyword evidence="3 7" id="KW-0238">DNA-binding</keyword>
<evidence type="ECO:0000313" key="7">
    <source>
        <dbReference type="EMBL" id="KAE8126940.1"/>
    </source>
</evidence>
<dbReference type="PANTHER" id="PTHR30579">
    <property type="entry name" value="TRANSCRIPTIONAL REGULATOR"/>
    <property type="match status" value="1"/>
</dbReference>
<dbReference type="SUPFAM" id="SSF46785">
    <property type="entry name" value="Winged helix' DNA-binding domain"/>
    <property type="match status" value="1"/>
</dbReference>
<sequence>MSLCGIPRELCGKETVMTVRRSSKRLSGGLQAVGSQSAGLQAVSSSQSVGSDAATALSAAIRSIPIEQLTALQQIVETGSFEAAADELRISQSAISQRVKALESQLGQIVVQRTKPAQPTRTGQLLLRLARQIALAQEEAMRQIADEQRGNEVNIRIVVNADCLESWVLPALAPIARQSIAVDIRRQDEQLSSRLLRSGEVMAAITADEKPVQGCSSTSLGAMAYYAACAPQFARRWFPDGMNGPSLERAPLMQYDKDDSLQNTFIRSITAAAVHPTTHYVPTPTGFMNAIALGFGWGMIPAASLDSLPAGTLIRLSDKPLLRPLFWQQWRLSSPSLDAVAQAIIAASRKALVAQD</sequence>
<dbReference type="PRINTS" id="PR00039">
    <property type="entry name" value="HTHLYSR"/>
</dbReference>
<reference evidence="7 8" key="1">
    <citation type="submission" date="2018-04" db="EMBL/GenBank/DDBJ databases">
        <authorList>
            <person name="Eckel V.P."/>
            <person name="Vogel R.F."/>
        </authorList>
    </citation>
    <scope>NUCLEOTIDE SEQUENCE [LARGE SCALE GENOMIC DNA]</scope>
    <source>
        <strain evidence="8">TMW 2.1764</strain>
    </source>
</reference>
<gene>
    <name evidence="7" type="ORF">DDE84_09780</name>
</gene>
<proteinExistence type="inferred from homology"/>
<evidence type="ECO:0000259" key="6">
    <source>
        <dbReference type="PROSITE" id="PS50931"/>
    </source>
</evidence>
<accession>A0A5N6S5I1</accession>
<dbReference type="EMBL" id="QDAG01000010">
    <property type="protein sequence ID" value="KAE8126940.1"/>
    <property type="molecule type" value="Genomic_DNA"/>
</dbReference>
<dbReference type="Pfam" id="PF00126">
    <property type="entry name" value="HTH_1"/>
    <property type="match status" value="1"/>
</dbReference>
<organism evidence="7 8">
    <name type="scientific">Bifidobacterium tibiigranuli</name>
    <dbReference type="NCBI Taxonomy" id="2172043"/>
    <lineage>
        <taxon>Bacteria</taxon>
        <taxon>Bacillati</taxon>
        <taxon>Actinomycetota</taxon>
        <taxon>Actinomycetes</taxon>
        <taxon>Bifidobacteriales</taxon>
        <taxon>Bifidobacteriaceae</taxon>
        <taxon>Bifidobacterium</taxon>
    </lineage>
</organism>
<dbReference type="InterPro" id="IPR036388">
    <property type="entry name" value="WH-like_DNA-bd_sf"/>
</dbReference>
<dbReference type="GO" id="GO:0003700">
    <property type="term" value="F:DNA-binding transcription factor activity"/>
    <property type="evidence" value="ECO:0007669"/>
    <property type="project" value="InterPro"/>
</dbReference>
<dbReference type="NCBIfam" id="TIGR03298">
    <property type="entry name" value="argP"/>
    <property type="match status" value="1"/>
</dbReference>
<dbReference type="AlphaFoldDB" id="A0A5N6S5I1"/>
<keyword evidence="2" id="KW-0805">Transcription regulation</keyword>
<dbReference type="Gene3D" id="1.10.10.10">
    <property type="entry name" value="Winged helix-like DNA-binding domain superfamily/Winged helix DNA-binding domain"/>
    <property type="match status" value="1"/>
</dbReference>
<dbReference type="InterPro" id="IPR050176">
    <property type="entry name" value="LTTR"/>
</dbReference>
<dbReference type="Gene3D" id="3.40.190.290">
    <property type="match status" value="1"/>
</dbReference>
<dbReference type="Pfam" id="PF03466">
    <property type="entry name" value="LysR_substrate"/>
    <property type="match status" value="1"/>
</dbReference>
<evidence type="ECO:0000256" key="1">
    <source>
        <dbReference type="ARBA" id="ARBA00009437"/>
    </source>
</evidence>
<name>A0A5N6S5I1_9BIFI</name>
<dbReference type="InterPro" id="IPR005119">
    <property type="entry name" value="LysR_subst-bd"/>
</dbReference>
<dbReference type="PROSITE" id="PS50931">
    <property type="entry name" value="HTH_LYSR"/>
    <property type="match status" value="1"/>
</dbReference>
<keyword evidence="5" id="KW-0804">Transcription</keyword>
<dbReference type="InterPro" id="IPR036390">
    <property type="entry name" value="WH_DNA-bd_sf"/>
</dbReference>
<protein>
    <submittedName>
        <fullName evidence="7">ArgP/LysG family DNA-binding transcriptional regulator</fullName>
    </submittedName>
</protein>
<dbReference type="Proteomes" id="UP000325415">
    <property type="component" value="Unassembled WGS sequence"/>
</dbReference>
<evidence type="ECO:0000256" key="4">
    <source>
        <dbReference type="ARBA" id="ARBA00023159"/>
    </source>
</evidence>
<dbReference type="InterPro" id="IPR000847">
    <property type="entry name" value="LysR_HTH_N"/>
</dbReference>
<evidence type="ECO:0000256" key="2">
    <source>
        <dbReference type="ARBA" id="ARBA00023015"/>
    </source>
</evidence>
<dbReference type="NCBIfam" id="NF002964">
    <property type="entry name" value="PRK03635.1"/>
    <property type="match status" value="1"/>
</dbReference>
<dbReference type="GO" id="GO:0003677">
    <property type="term" value="F:DNA binding"/>
    <property type="evidence" value="ECO:0007669"/>
    <property type="project" value="UniProtKB-KW"/>
</dbReference>
<dbReference type="PANTHER" id="PTHR30579:SF2">
    <property type="entry name" value="HTH-TYPE TRANSCRIPTIONAL REGULATOR ARGP"/>
    <property type="match status" value="1"/>
</dbReference>
<dbReference type="SUPFAM" id="SSF53850">
    <property type="entry name" value="Periplasmic binding protein-like II"/>
    <property type="match status" value="1"/>
</dbReference>
<comment type="similarity">
    <text evidence="1">Belongs to the LysR transcriptional regulatory family.</text>
</comment>